<dbReference type="AlphaFoldDB" id="A0A9D1IFS7"/>
<reference evidence="2" key="1">
    <citation type="submission" date="2020-10" db="EMBL/GenBank/DDBJ databases">
        <authorList>
            <person name="Gilroy R."/>
        </authorList>
    </citation>
    <scope>NUCLEOTIDE SEQUENCE</scope>
    <source>
        <strain evidence="2">ChiGjej1B1-19959</strain>
    </source>
</reference>
<dbReference type="GO" id="GO:0016998">
    <property type="term" value="P:cell wall macromolecule catabolic process"/>
    <property type="evidence" value="ECO:0007669"/>
    <property type="project" value="InterPro"/>
</dbReference>
<reference evidence="2" key="2">
    <citation type="journal article" date="2021" name="PeerJ">
        <title>Extensive microbial diversity within the chicken gut microbiome revealed by metagenomics and culture.</title>
        <authorList>
            <person name="Gilroy R."/>
            <person name="Ravi A."/>
            <person name="Getino M."/>
            <person name="Pursley I."/>
            <person name="Horton D.L."/>
            <person name="Alikhan N.F."/>
            <person name="Baker D."/>
            <person name="Gharbi K."/>
            <person name="Hall N."/>
            <person name="Watson M."/>
            <person name="Adriaenssens E.M."/>
            <person name="Foster-Nyarko E."/>
            <person name="Jarju S."/>
            <person name="Secka A."/>
            <person name="Antonio M."/>
            <person name="Oren A."/>
            <person name="Chaudhuri R.R."/>
            <person name="La Ragione R."/>
            <person name="Hildebrand F."/>
            <person name="Pallen M.J."/>
        </authorList>
    </citation>
    <scope>NUCLEOTIDE SEQUENCE</scope>
    <source>
        <strain evidence="2">ChiGjej1B1-19959</strain>
    </source>
</reference>
<dbReference type="GO" id="GO:0003796">
    <property type="term" value="F:lysozyme activity"/>
    <property type="evidence" value="ECO:0007669"/>
    <property type="project" value="InterPro"/>
</dbReference>
<comment type="caution">
    <text evidence="2">The sequence shown here is derived from an EMBL/GenBank/DDBJ whole genome shotgun (WGS) entry which is preliminary data.</text>
</comment>
<dbReference type="PANTHER" id="PTHR34135">
    <property type="entry name" value="LYSOZYME"/>
    <property type="match status" value="1"/>
</dbReference>
<dbReference type="Proteomes" id="UP000824071">
    <property type="component" value="Unassembled WGS sequence"/>
</dbReference>
<dbReference type="Pfam" id="PF01183">
    <property type="entry name" value="Glyco_hydro_25"/>
    <property type="match status" value="1"/>
</dbReference>
<protein>
    <submittedName>
        <fullName evidence="2">Glycoside hydrolase family 25 protein</fullName>
    </submittedName>
</protein>
<dbReference type="CDD" id="cd06414">
    <property type="entry name" value="GH25_LytC-like"/>
    <property type="match status" value="1"/>
</dbReference>
<dbReference type="SUPFAM" id="SSF51445">
    <property type="entry name" value="(Trans)glycosidases"/>
    <property type="match status" value="1"/>
</dbReference>
<dbReference type="InterPro" id="IPR002053">
    <property type="entry name" value="Glyco_hydro_25"/>
</dbReference>
<proteinExistence type="inferred from homology"/>
<dbReference type="EMBL" id="DVMW01000029">
    <property type="protein sequence ID" value="HIU35881.1"/>
    <property type="molecule type" value="Genomic_DNA"/>
</dbReference>
<dbReference type="InterPro" id="IPR017853">
    <property type="entry name" value="GH"/>
</dbReference>
<sequence>MEILFKGIDVSKWQGAIDWKKVKQAGVQFAMLRDGFGRYEGQADEYFEQNYKAATEAGIHVGAYHFSYAKTVEQARAEAAYCKKLIAGKTFSFPIAYDVEDSAQASLSKAEVSAIVDAFCSEMEAAGYYVCVYMNLSWLNSKLTDDIFKKYDIWLAHWTDRTSFARSYGMWQYTSDGAVDGISGRVDLDYAYKNYPNIMRQNGLNGYPRESDPASGGAAAGAAFPARRMVTLENTPLYVSSTAKTPAARKTGTFYIYDGKRLNGRYRITNAVDRCGKKPVSENVTGYVDESDLR</sequence>
<dbReference type="PROSITE" id="PS51904">
    <property type="entry name" value="GLYCOSYL_HYDROL_F25_2"/>
    <property type="match status" value="1"/>
</dbReference>
<organism evidence="2 3">
    <name type="scientific">Candidatus Fimenecus excrementigallinarum</name>
    <dbReference type="NCBI Taxonomy" id="2840816"/>
    <lineage>
        <taxon>Bacteria</taxon>
        <taxon>Bacillati</taxon>
        <taxon>Bacillota</taxon>
        <taxon>Clostridia</taxon>
        <taxon>Candidatus Fimenecus</taxon>
    </lineage>
</organism>
<gene>
    <name evidence="2" type="ORF">IAC53_04640</name>
</gene>
<name>A0A9D1IFS7_9FIRM</name>
<evidence type="ECO:0000256" key="1">
    <source>
        <dbReference type="ARBA" id="ARBA00010646"/>
    </source>
</evidence>
<dbReference type="GO" id="GO:0009253">
    <property type="term" value="P:peptidoglycan catabolic process"/>
    <property type="evidence" value="ECO:0007669"/>
    <property type="project" value="InterPro"/>
</dbReference>
<dbReference type="GO" id="GO:0016052">
    <property type="term" value="P:carbohydrate catabolic process"/>
    <property type="evidence" value="ECO:0007669"/>
    <property type="project" value="TreeGrafter"/>
</dbReference>
<dbReference type="PANTHER" id="PTHR34135:SF2">
    <property type="entry name" value="LYSOZYME"/>
    <property type="match status" value="1"/>
</dbReference>
<evidence type="ECO:0000313" key="2">
    <source>
        <dbReference type="EMBL" id="HIU35881.1"/>
    </source>
</evidence>
<comment type="similarity">
    <text evidence="1">Belongs to the glycosyl hydrolase 25 family.</text>
</comment>
<keyword evidence="2" id="KW-0378">Hydrolase</keyword>
<dbReference type="Gene3D" id="3.20.20.80">
    <property type="entry name" value="Glycosidases"/>
    <property type="match status" value="1"/>
</dbReference>
<evidence type="ECO:0000313" key="3">
    <source>
        <dbReference type="Proteomes" id="UP000824071"/>
    </source>
</evidence>
<accession>A0A9D1IFS7</accession>